<dbReference type="EMBL" id="FZPH01000007">
    <property type="protein sequence ID" value="SNT49687.1"/>
    <property type="molecule type" value="Genomic_DNA"/>
</dbReference>
<evidence type="ECO:0000256" key="1">
    <source>
        <dbReference type="SAM" id="Phobius"/>
    </source>
</evidence>
<name>A0A239N3S6_9ACTN</name>
<accession>A0A239N3S6</accession>
<evidence type="ECO:0000313" key="3">
    <source>
        <dbReference type="Proteomes" id="UP000198362"/>
    </source>
</evidence>
<gene>
    <name evidence="2" type="ORF">SAMN05421812_107239</name>
</gene>
<keyword evidence="3" id="KW-1185">Reference proteome</keyword>
<keyword evidence="1" id="KW-1133">Transmembrane helix</keyword>
<dbReference type="RefSeq" id="WP_179266274.1">
    <property type="nucleotide sequence ID" value="NZ_FZPH01000007.1"/>
</dbReference>
<keyword evidence="1" id="KW-0472">Membrane</keyword>
<dbReference type="AlphaFoldDB" id="A0A239N3S6"/>
<evidence type="ECO:0000313" key="2">
    <source>
        <dbReference type="EMBL" id="SNT49687.1"/>
    </source>
</evidence>
<feature type="transmembrane region" description="Helical" evidence="1">
    <location>
        <begin position="153"/>
        <end position="173"/>
    </location>
</feature>
<reference evidence="2 3" key="1">
    <citation type="submission" date="2017-06" db="EMBL/GenBank/DDBJ databases">
        <authorList>
            <person name="Kim H.J."/>
            <person name="Triplett B.A."/>
        </authorList>
    </citation>
    <scope>NUCLEOTIDE SEQUENCE [LARGE SCALE GENOMIC DNA]</scope>
    <source>
        <strain evidence="2 3">CGMCC 4.5593</strain>
    </source>
</reference>
<protein>
    <submittedName>
        <fullName evidence="2">Uncharacterized protein</fullName>
    </submittedName>
</protein>
<keyword evidence="1" id="KW-0812">Transmembrane</keyword>
<organism evidence="2 3">
    <name type="scientific">Asanoa hainanensis</name>
    <dbReference type="NCBI Taxonomy" id="560556"/>
    <lineage>
        <taxon>Bacteria</taxon>
        <taxon>Bacillati</taxon>
        <taxon>Actinomycetota</taxon>
        <taxon>Actinomycetes</taxon>
        <taxon>Micromonosporales</taxon>
        <taxon>Micromonosporaceae</taxon>
        <taxon>Asanoa</taxon>
    </lineage>
</organism>
<proteinExistence type="predicted"/>
<dbReference type="Proteomes" id="UP000198362">
    <property type="component" value="Unassembled WGS sequence"/>
</dbReference>
<sequence>MDWQRYFSDTLISGDVDEVAAAASAAAATERGGGRREDAVSAGRSAAASYRQEERVWPAELAVRLFAPPARWGWEAAPVPVAAVAPPMPAQPAPWVESPRPDASALHAERSKAVTTMVRRLVVAVAAVVLFSTYQFTLEETVSEYGGSEASEIFPIAVLVVAALLGIGVLRALNGVRRASAAIRHFEQPYLALRAAERERHNQAQREWREAVAQHRAQTAEAARIAAELANGPRWYPAGPISDPARVDVFGGDPRRHGWASLLLTFGTSLLAAGSRVTVLDLTGQEVAGGLLGVARAHGLRTNRLDLAAGAAADLLDGVGPSALADCLAHALVDGADLRQERALAVDVLRWVLSSLEGPVTFDRLAAGVRVLRQGSPAGAVLSDAEVSRLAGHIGDLDQNEWTARQLRFIVNQLEILAGFSPGAPLWTSAHLDVVATPGGLDDRKELLDRLLTQVAQAAVDGDRITGVLVICGADHLGARTLNRLSDHARRAGVRLVLMIDQPQGDLERSAGTGGAVCIMKMYNHRDAAVAADFVGKGHKFVINQVTQQVGKTFTDGGGDSFNVNTSHSDGVSTGLRKKRNLTDSRGQTWTGTRNWTSADNVGTSTTFGRVHEFLVDPQQILGMPETAFILVDNSTSGRRVLLADGNPGIALLG</sequence>
<feature type="transmembrane region" description="Helical" evidence="1">
    <location>
        <begin position="121"/>
        <end position="138"/>
    </location>
</feature>